<name>A0A656Z675_BRUAN</name>
<protein>
    <submittedName>
        <fullName evidence="1">Uncharacterized protein</fullName>
    </submittedName>
</protein>
<gene>
    <name evidence="1" type="ORF">AB664_24805</name>
</gene>
<accession>A0A656Z675</accession>
<dbReference type="AlphaFoldDB" id="A0A656Z675"/>
<dbReference type="EMBL" id="LUAY01000741">
    <property type="protein sequence ID" value="KYB46163.1"/>
    <property type="molecule type" value="Genomic_DNA"/>
</dbReference>
<comment type="caution">
    <text evidence="1">The sequence shown here is derived from an EMBL/GenBank/DDBJ whole genome shotgun (WGS) entry which is preliminary data.</text>
</comment>
<reference evidence="1" key="1">
    <citation type="submission" date="2016-02" db="EMBL/GenBank/DDBJ databases">
        <title>Genomic sequences of Ochrobactrum anthropi.</title>
        <authorList>
            <person name="Chudasama K.S."/>
            <person name="Thaker V.S."/>
        </authorList>
    </citation>
    <scope>NUCLEOTIDE SEQUENCE [LARGE SCALE GENOMIC DNA]</scope>
    <source>
        <strain evidence="1">SUBG007</strain>
    </source>
</reference>
<evidence type="ECO:0000313" key="1">
    <source>
        <dbReference type="EMBL" id="KYB46163.1"/>
    </source>
</evidence>
<sequence length="61" mass="6966">MRKLIKHHTTNALFKPVLSRMEAQKAATDKTAKAIMVQEKSVLDAKTQRLRAARIARDHKI</sequence>
<proteinExistence type="predicted"/>
<organism evidence="1">
    <name type="scientific">Brucella anthropi</name>
    <name type="common">Ochrobactrum anthropi</name>
    <dbReference type="NCBI Taxonomy" id="529"/>
    <lineage>
        <taxon>Bacteria</taxon>
        <taxon>Pseudomonadati</taxon>
        <taxon>Pseudomonadota</taxon>
        <taxon>Alphaproteobacteria</taxon>
        <taxon>Hyphomicrobiales</taxon>
        <taxon>Brucellaceae</taxon>
        <taxon>Brucella/Ochrobactrum group</taxon>
        <taxon>Brucella</taxon>
    </lineage>
</organism>